<keyword evidence="3" id="KW-0378">Hydrolase</keyword>
<dbReference type="EMBL" id="CP048620">
    <property type="protein sequence ID" value="QPJ64854.1"/>
    <property type="molecule type" value="Genomic_DNA"/>
</dbReference>
<keyword evidence="2" id="KW-0540">Nuclease</keyword>
<dbReference type="InterPro" id="IPR044925">
    <property type="entry name" value="His-Me_finger_sf"/>
</dbReference>
<evidence type="ECO:0000313" key="5">
    <source>
        <dbReference type="Proteomes" id="UP000594464"/>
    </source>
</evidence>
<dbReference type="PANTHER" id="PTHR33607:SF2">
    <property type="entry name" value="ENDONUCLEASE-1"/>
    <property type="match status" value="1"/>
</dbReference>
<accession>A0A7T0C1J9</accession>
<reference evidence="5" key="1">
    <citation type="submission" date="2020-02" db="EMBL/GenBank/DDBJ databases">
        <title>Genomic and physiological characterization of two novel Nitrospinaceae genera.</title>
        <authorList>
            <person name="Mueller A.J."/>
            <person name="Jung M.-Y."/>
            <person name="Strachan C.R."/>
            <person name="Herbold C.W."/>
            <person name="Kirkegaard R.H."/>
            <person name="Daims H."/>
        </authorList>
    </citation>
    <scope>NUCLEOTIDE SEQUENCE [LARGE SCALE GENOMIC DNA]</scope>
</reference>
<dbReference type="AlphaFoldDB" id="A0A7T0C1J9"/>
<dbReference type="SUPFAM" id="SSF54060">
    <property type="entry name" value="His-Me finger endonucleases"/>
    <property type="match status" value="1"/>
</dbReference>
<evidence type="ECO:0000256" key="2">
    <source>
        <dbReference type="ARBA" id="ARBA00022722"/>
    </source>
</evidence>
<dbReference type="GO" id="GO:0016787">
    <property type="term" value="F:hydrolase activity"/>
    <property type="evidence" value="ECO:0007669"/>
    <property type="project" value="UniProtKB-KW"/>
</dbReference>
<dbReference type="PANTHER" id="PTHR33607">
    <property type="entry name" value="ENDONUCLEASE-1"/>
    <property type="match status" value="1"/>
</dbReference>
<organism evidence="4 5">
    <name type="scientific">Candidatus Nitrohelix vancouverensis</name>
    <dbReference type="NCBI Taxonomy" id="2705534"/>
    <lineage>
        <taxon>Bacteria</taxon>
        <taxon>Pseudomonadati</taxon>
        <taxon>Nitrospinota/Tectimicrobiota group</taxon>
        <taxon>Nitrospinota</taxon>
        <taxon>Nitrospinia</taxon>
        <taxon>Nitrospinales</taxon>
        <taxon>Nitrospinaceae</taxon>
        <taxon>Candidatus Nitrohelix</taxon>
    </lineage>
</organism>
<dbReference type="Proteomes" id="UP000594464">
    <property type="component" value="Chromosome"/>
</dbReference>
<gene>
    <name evidence="4" type="ORF">G3M78_05420</name>
</gene>
<protein>
    <recommendedName>
        <fullName evidence="6">Endonuclease I</fullName>
    </recommendedName>
</protein>
<dbReference type="Pfam" id="PF04231">
    <property type="entry name" value="Endonuclease_1"/>
    <property type="match status" value="1"/>
</dbReference>
<evidence type="ECO:0000313" key="4">
    <source>
        <dbReference type="EMBL" id="QPJ64854.1"/>
    </source>
</evidence>
<evidence type="ECO:0000256" key="3">
    <source>
        <dbReference type="ARBA" id="ARBA00022801"/>
    </source>
</evidence>
<dbReference type="InterPro" id="IPR007346">
    <property type="entry name" value="Endonuclease-I"/>
</dbReference>
<dbReference type="KEGG" id="nva:G3M78_05420"/>
<comment type="similarity">
    <text evidence="1">Belongs to the EndA/NucM nuclease family.</text>
</comment>
<evidence type="ECO:0000256" key="1">
    <source>
        <dbReference type="ARBA" id="ARBA00006429"/>
    </source>
</evidence>
<dbReference type="GO" id="GO:0004518">
    <property type="term" value="F:nuclease activity"/>
    <property type="evidence" value="ECO:0007669"/>
    <property type="project" value="UniProtKB-KW"/>
</dbReference>
<proteinExistence type="inferred from homology"/>
<sequence length="223" mass="25634">MVSAEISKNELKQIYMAGNHARTFHCGCLFDKLKQTSTKACLRQDPANQPKATSQFMDWMLAMPSATFGESLSCWKQDSCANGSGDSDSRTRCCSRKSPRFKRMQSDMHNLFPSIKTTLEKNALQEDLPFGGMEEYKFCKVDGKPGLLPHPKVQGDLARSWFYMSFLYKVDLSPQLEDQLRSWHFQDPPDPWEEKRNGMIELVQGNRNPFIDHPELVERVPDF</sequence>
<evidence type="ECO:0008006" key="6">
    <source>
        <dbReference type="Google" id="ProtNLM"/>
    </source>
</evidence>
<name>A0A7T0C1J9_9BACT</name>